<feature type="transmembrane region" description="Helical" evidence="1">
    <location>
        <begin position="412"/>
        <end position="439"/>
    </location>
</feature>
<evidence type="ECO:0000313" key="3">
    <source>
        <dbReference type="Proteomes" id="UP001141806"/>
    </source>
</evidence>
<evidence type="ECO:0000313" key="2">
    <source>
        <dbReference type="EMBL" id="KAJ4973223.1"/>
    </source>
</evidence>
<dbReference type="Pfam" id="PF03140">
    <property type="entry name" value="DUF247"/>
    <property type="match status" value="1"/>
</dbReference>
<keyword evidence="1" id="KW-0472">Membrane</keyword>
<keyword evidence="1" id="KW-0812">Transmembrane</keyword>
<protein>
    <submittedName>
        <fullName evidence="2">Uncharacterized protein</fullName>
    </submittedName>
</protein>
<comment type="caution">
    <text evidence="2">The sequence shown here is derived from an EMBL/GenBank/DDBJ whole genome shotgun (WGS) entry which is preliminary data.</text>
</comment>
<name>A0A9Q0KMB4_9MAGN</name>
<keyword evidence="1" id="KW-1133">Transmembrane helix</keyword>
<dbReference type="PANTHER" id="PTHR31170:SF25">
    <property type="entry name" value="BNAA09G04570D PROTEIN"/>
    <property type="match status" value="1"/>
</dbReference>
<dbReference type="Proteomes" id="UP001141806">
    <property type="component" value="Unassembled WGS sequence"/>
</dbReference>
<dbReference type="InterPro" id="IPR004158">
    <property type="entry name" value="DUF247_pln"/>
</dbReference>
<proteinExistence type="predicted"/>
<accession>A0A9Q0KMB4</accession>
<evidence type="ECO:0000256" key="1">
    <source>
        <dbReference type="SAM" id="Phobius"/>
    </source>
</evidence>
<keyword evidence="3" id="KW-1185">Reference proteome</keyword>
<dbReference type="AlphaFoldDB" id="A0A9Q0KMB4"/>
<sequence>MAMGSQDYSRDSDVGNQSIVWVDSIRTKISQRSISSLEPTSCIYRVHQRIRQVNNDAYTPDTVSIGPYHRPNPNLEAMENHKLEYLHAVLDRTKETTSLEKYVEDLKKLEPEARKCYSEPIDLTPKQFTEMMLIDGFFIVEYFRKFSKVVLVDETDPIFNSKLIAARVVRDLVLLENQIPFLVLKTLFDMSNYPKSSSLTLIQMALMSFVDLIPNGINKYPKNASTITHKHLVDLLSYTLSNSLPKPSTIAVLSTAQESLPSVMELQRSGVKFKKGSISKSFESLIHIKFHKGIFEIPPLCIHDHTDSFFRNLIAYEQCHHTGSPHITSYAILMDYLINSANDVALLRNGKIIINLLGNDEKVSFLFSSLCDGISSNGFCYDELCNEVDVYYNKPYHYWKAAFKRKFCNSPWSIISVCTAFVLLFLTAWATVFSTFPFYNVRP</sequence>
<dbReference type="PANTHER" id="PTHR31170">
    <property type="entry name" value="BNAC04G53230D PROTEIN"/>
    <property type="match status" value="1"/>
</dbReference>
<gene>
    <name evidence="2" type="ORF">NE237_006397</name>
</gene>
<dbReference type="EMBL" id="JAMYWD010000004">
    <property type="protein sequence ID" value="KAJ4973223.1"/>
    <property type="molecule type" value="Genomic_DNA"/>
</dbReference>
<dbReference type="OrthoDB" id="658695at2759"/>
<organism evidence="2 3">
    <name type="scientific">Protea cynaroides</name>
    <dbReference type="NCBI Taxonomy" id="273540"/>
    <lineage>
        <taxon>Eukaryota</taxon>
        <taxon>Viridiplantae</taxon>
        <taxon>Streptophyta</taxon>
        <taxon>Embryophyta</taxon>
        <taxon>Tracheophyta</taxon>
        <taxon>Spermatophyta</taxon>
        <taxon>Magnoliopsida</taxon>
        <taxon>Proteales</taxon>
        <taxon>Proteaceae</taxon>
        <taxon>Protea</taxon>
    </lineage>
</organism>
<reference evidence="2" key="1">
    <citation type="journal article" date="2023" name="Plant J.">
        <title>The genome of the king protea, Protea cynaroides.</title>
        <authorList>
            <person name="Chang J."/>
            <person name="Duong T.A."/>
            <person name="Schoeman C."/>
            <person name="Ma X."/>
            <person name="Roodt D."/>
            <person name="Barker N."/>
            <person name="Li Z."/>
            <person name="Van de Peer Y."/>
            <person name="Mizrachi E."/>
        </authorList>
    </citation>
    <scope>NUCLEOTIDE SEQUENCE</scope>
    <source>
        <tissue evidence="2">Young leaves</tissue>
    </source>
</reference>